<sequence length="303" mass="34020">MSKRIRHLNRLRAAVLLPVLGLLLSGCAASRAVPAGELLNVEQMGLLDASISETSGLAFGRDAFWTHNDSGDGPSIYRLASNGEVVQSVELRDAVSLDWEEMAASDSNLYVFDCGNNIGHREWMQVYALSWSDLGPGQQVPSRLLEFRFADAERVHAAYEHDNDCEAATWVDGEIWLFTKNWSDLNTRLYRLDPNAEGRQALFSEQSFPVNGLITAADYDQQTETLALLGYTKSRLSPRPFIWMLPVESSEPVWSDARFHWVSPAGQWEAITWHQGDLWLTRESSLLGQAWLGRIRISGNDSY</sequence>
<protein>
    <submittedName>
        <fullName evidence="2">Uncharacterized protein</fullName>
    </submittedName>
</protein>
<feature type="chain" id="PRO_5012230096" evidence="1">
    <location>
        <begin position="29"/>
        <end position="303"/>
    </location>
</feature>
<organism evidence="2 3">
    <name type="scientific">Marinobacterium stanieri</name>
    <dbReference type="NCBI Taxonomy" id="49186"/>
    <lineage>
        <taxon>Bacteria</taxon>
        <taxon>Pseudomonadati</taxon>
        <taxon>Pseudomonadota</taxon>
        <taxon>Gammaproteobacteria</taxon>
        <taxon>Oceanospirillales</taxon>
        <taxon>Oceanospirillaceae</taxon>
        <taxon>Marinobacterium</taxon>
    </lineage>
</organism>
<dbReference type="EMBL" id="FTMN01000002">
    <property type="protein sequence ID" value="SIQ07517.1"/>
    <property type="molecule type" value="Genomic_DNA"/>
</dbReference>
<dbReference type="PROSITE" id="PS51257">
    <property type="entry name" value="PROKAR_LIPOPROTEIN"/>
    <property type="match status" value="1"/>
</dbReference>
<accession>A0A1N6PTB8</accession>
<dbReference type="eggNOG" id="COG3204">
    <property type="taxonomic scope" value="Bacteria"/>
</dbReference>
<name>A0A1N6PTB8_9GAMM</name>
<evidence type="ECO:0000256" key="1">
    <source>
        <dbReference type="SAM" id="SignalP"/>
    </source>
</evidence>
<proteinExistence type="predicted"/>
<evidence type="ECO:0000313" key="3">
    <source>
        <dbReference type="Proteomes" id="UP000186895"/>
    </source>
</evidence>
<keyword evidence="3" id="KW-1185">Reference proteome</keyword>
<dbReference type="AlphaFoldDB" id="A0A1N6PTB8"/>
<feature type="signal peptide" evidence="1">
    <location>
        <begin position="1"/>
        <end position="28"/>
    </location>
</feature>
<reference evidence="2 3" key="1">
    <citation type="submission" date="2017-01" db="EMBL/GenBank/DDBJ databases">
        <authorList>
            <person name="Mah S.A."/>
            <person name="Swanson W.J."/>
            <person name="Moy G.W."/>
            <person name="Vacquier V.D."/>
        </authorList>
    </citation>
    <scope>NUCLEOTIDE SEQUENCE [LARGE SCALE GENOMIC DNA]</scope>
    <source>
        <strain evidence="2 3">DSM 7027</strain>
    </source>
</reference>
<dbReference type="Proteomes" id="UP000186895">
    <property type="component" value="Unassembled WGS sequence"/>
</dbReference>
<gene>
    <name evidence="2" type="ORF">SAMN05421647_10219</name>
</gene>
<evidence type="ECO:0000313" key="2">
    <source>
        <dbReference type="EMBL" id="SIQ07517.1"/>
    </source>
</evidence>
<dbReference type="STRING" id="49186.SAMN05421647_10219"/>
<keyword evidence="1" id="KW-0732">Signal</keyword>